<dbReference type="SUPFAM" id="SSF53822">
    <property type="entry name" value="Periplasmic binding protein-like I"/>
    <property type="match status" value="1"/>
</dbReference>
<dbReference type="GO" id="GO:0030313">
    <property type="term" value="C:cell envelope"/>
    <property type="evidence" value="ECO:0007669"/>
    <property type="project" value="UniProtKB-SubCell"/>
</dbReference>
<protein>
    <submittedName>
        <fullName evidence="6">Monosaccharide ABC transporter substrate-binding protein, CUT2 family (TC 3.A.1.2.-)</fullName>
    </submittedName>
</protein>
<dbReference type="Pfam" id="PF13407">
    <property type="entry name" value="Peripla_BP_4"/>
    <property type="match status" value="1"/>
</dbReference>
<dbReference type="PANTHER" id="PTHR46847:SF1">
    <property type="entry name" value="D-ALLOSE-BINDING PERIPLASMIC PROTEIN-RELATED"/>
    <property type="match status" value="1"/>
</dbReference>
<dbReference type="STRING" id="665467.SAMN02982931_04687"/>
<dbReference type="Proteomes" id="UP000199071">
    <property type="component" value="Unassembled WGS sequence"/>
</dbReference>
<keyword evidence="3 4" id="KW-0732">Signal</keyword>
<evidence type="ECO:0000259" key="5">
    <source>
        <dbReference type="Pfam" id="PF13407"/>
    </source>
</evidence>
<dbReference type="InterPro" id="IPR025997">
    <property type="entry name" value="SBP_2_dom"/>
</dbReference>
<dbReference type="CDD" id="cd01536">
    <property type="entry name" value="PBP1_ABC_sugar_binding-like"/>
    <property type="match status" value="1"/>
</dbReference>
<evidence type="ECO:0000313" key="7">
    <source>
        <dbReference type="Proteomes" id="UP000199071"/>
    </source>
</evidence>
<feature type="chain" id="PRO_5011786597" evidence="4">
    <location>
        <begin position="35"/>
        <end position="351"/>
    </location>
</feature>
<reference evidence="6 7" key="1">
    <citation type="submission" date="2016-10" db="EMBL/GenBank/DDBJ databases">
        <authorList>
            <person name="de Groot N.N."/>
        </authorList>
    </citation>
    <scope>NUCLEOTIDE SEQUENCE [LARGE SCALE GENOMIC DNA]</scope>
    <source>
        <strain evidence="6 7">ATCC 35022</strain>
    </source>
</reference>
<accession>A0A1G6EM43</accession>
<feature type="signal peptide" evidence="4">
    <location>
        <begin position="1"/>
        <end position="34"/>
    </location>
</feature>
<comment type="similarity">
    <text evidence="2">Belongs to the bacterial solute-binding protein 2 family.</text>
</comment>
<evidence type="ECO:0000313" key="6">
    <source>
        <dbReference type="EMBL" id="SDB58460.1"/>
    </source>
</evidence>
<name>A0A1G6EM43_9HYPH</name>
<sequence length="351" mass="37366">MFRSSERRLGAAGLFCGASAMVVALSMSSVPAAAEDCVEKTIDLGEGKSVTGGCEPLKIAFLTAATNNVYLQSGIKGAQDAAAEIGATLDVFDGNWTPATQYNQVQNIITGGNYNAILAEMNDGAQACKILTEDAPEANVLVAVANQPLCNKAELEGDAYWAPGTLNFVGGSQGREAFRDFFMMIAEQNPGPQKVIVATGPDLNANTINTDAALADVQAKYPDFKVVAKVRTNYTIPEGNEKTLPLLNANPDATILIGNYSDITRGAVQAVKQAGLEDTIKVYDSGGSEWAFQAVRDGDVFLTRTYTPYTEMYEGVKALGAAWKGETVPRYFALESALVTKDNIGENQPQY</sequence>
<dbReference type="Gene3D" id="3.40.50.2300">
    <property type="match status" value="2"/>
</dbReference>
<proteinExistence type="inferred from homology"/>
<dbReference type="EMBL" id="FMXQ01000015">
    <property type="protein sequence ID" value="SDB58460.1"/>
    <property type="molecule type" value="Genomic_DNA"/>
</dbReference>
<evidence type="ECO:0000256" key="4">
    <source>
        <dbReference type="SAM" id="SignalP"/>
    </source>
</evidence>
<feature type="domain" description="Periplasmic binding protein" evidence="5">
    <location>
        <begin position="59"/>
        <end position="326"/>
    </location>
</feature>
<dbReference type="InterPro" id="IPR028082">
    <property type="entry name" value="Peripla_BP_I"/>
</dbReference>
<organism evidence="6 7">
    <name type="scientific">Bauldia litoralis</name>
    <dbReference type="NCBI Taxonomy" id="665467"/>
    <lineage>
        <taxon>Bacteria</taxon>
        <taxon>Pseudomonadati</taxon>
        <taxon>Pseudomonadota</taxon>
        <taxon>Alphaproteobacteria</taxon>
        <taxon>Hyphomicrobiales</taxon>
        <taxon>Kaistiaceae</taxon>
        <taxon>Bauldia</taxon>
    </lineage>
</organism>
<evidence type="ECO:0000256" key="2">
    <source>
        <dbReference type="ARBA" id="ARBA00007639"/>
    </source>
</evidence>
<comment type="subcellular location">
    <subcellularLocation>
        <location evidence="1">Cell envelope</location>
    </subcellularLocation>
</comment>
<evidence type="ECO:0000256" key="3">
    <source>
        <dbReference type="ARBA" id="ARBA00022729"/>
    </source>
</evidence>
<dbReference type="AlphaFoldDB" id="A0A1G6EM43"/>
<dbReference type="PANTHER" id="PTHR46847">
    <property type="entry name" value="D-ALLOSE-BINDING PERIPLASMIC PROTEIN-RELATED"/>
    <property type="match status" value="1"/>
</dbReference>
<evidence type="ECO:0000256" key="1">
    <source>
        <dbReference type="ARBA" id="ARBA00004196"/>
    </source>
</evidence>
<dbReference type="GO" id="GO:0030246">
    <property type="term" value="F:carbohydrate binding"/>
    <property type="evidence" value="ECO:0007669"/>
    <property type="project" value="UniProtKB-ARBA"/>
</dbReference>
<keyword evidence="7" id="KW-1185">Reference proteome</keyword>
<gene>
    <name evidence="6" type="ORF">SAMN02982931_04687</name>
</gene>